<feature type="domain" description="Glycoside hydrolase family 65 central catalytic" evidence="4">
    <location>
        <begin position="249"/>
        <end position="609"/>
    </location>
</feature>
<feature type="region of interest" description="Disordered" evidence="3">
    <location>
        <begin position="961"/>
        <end position="985"/>
    </location>
</feature>
<feature type="domain" description="Glycoside hydrolase family 65 C-terminal" evidence="5">
    <location>
        <begin position="619"/>
        <end position="676"/>
    </location>
</feature>
<dbReference type="InterPro" id="IPR036412">
    <property type="entry name" value="HAD-like_sf"/>
</dbReference>
<dbReference type="InterPro" id="IPR005195">
    <property type="entry name" value="Glyco_hydro_65_M"/>
</dbReference>
<dbReference type="InterPro" id="IPR005196">
    <property type="entry name" value="Glyco_hydro_65_N"/>
</dbReference>
<evidence type="ECO:0000256" key="1">
    <source>
        <dbReference type="ARBA" id="ARBA00001576"/>
    </source>
</evidence>
<dbReference type="SUPFAM" id="SSF56784">
    <property type="entry name" value="HAD-like"/>
    <property type="match status" value="1"/>
</dbReference>
<feature type="compositionally biased region" description="Polar residues" evidence="3">
    <location>
        <begin position="975"/>
        <end position="985"/>
    </location>
</feature>
<evidence type="ECO:0000259" key="6">
    <source>
        <dbReference type="Pfam" id="PF03636"/>
    </source>
</evidence>
<dbReference type="PANTHER" id="PTHR11051">
    <property type="entry name" value="GLYCOSYL HYDROLASE-RELATED"/>
    <property type="match status" value="1"/>
</dbReference>
<dbReference type="InterPro" id="IPR011013">
    <property type="entry name" value="Gal_mutarotase_sf_dom"/>
</dbReference>
<dbReference type="Pfam" id="PF00702">
    <property type="entry name" value="Hydrolase"/>
    <property type="match status" value="1"/>
</dbReference>
<dbReference type="Pfam" id="PF03632">
    <property type="entry name" value="Glyco_hydro_65m"/>
    <property type="match status" value="1"/>
</dbReference>
<organism evidence="7">
    <name type="scientific">Eutreptiella gymnastica</name>
    <dbReference type="NCBI Taxonomy" id="73025"/>
    <lineage>
        <taxon>Eukaryota</taxon>
        <taxon>Discoba</taxon>
        <taxon>Euglenozoa</taxon>
        <taxon>Euglenida</taxon>
        <taxon>Spirocuta</taxon>
        <taxon>Euglenophyceae</taxon>
        <taxon>Eutreptiales</taxon>
        <taxon>Eutreptiaceae</taxon>
        <taxon>Eutreptiella</taxon>
    </lineage>
</organism>
<dbReference type="InterPro" id="IPR012341">
    <property type="entry name" value="6hp_glycosidase-like_sf"/>
</dbReference>
<evidence type="ECO:0000313" key="7">
    <source>
        <dbReference type="EMBL" id="CAE0824111.1"/>
    </source>
</evidence>
<dbReference type="InterPro" id="IPR023214">
    <property type="entry name" value="HAD_sf"/>
</dbReference>
<dbReference type="Gene3D" id="2.60.420.10">
    <property type="entry name" value="Maltose phosphorylase, domain 3"/>
    <property type="match status" value="1"/>
</dbReference>
<evidence type="ECO:0000256" key="3">
    <source>
        <dbReference type="SAM" id="MobiDB-lite"/>
    </source>
</evidence>
<comment type="catalytic activity">
    <reaction evidence="1">
        <text>alpha,alpha-trehalose + H2O = alpha-D-glucose + beta-D-glucose</text>
        <dbReference type="Rhea" id="RHEA:32675"/>
        <dbReference type="ChEBI" id="CHEBI:15377"/>
        <dbReference type="ChEBI" id="CHEBI:15903"/>
        <dbReference type="ChEBI" id="CHEBI:16551"/>
        <dbReference type="ChEBI" id="CHEBI:17925"/>
        <dbReference type="EC" id="3.2.1.28"/>
    </reaction>
</comment>
<evidence type="ECO:0000259" key="4">
    <source>
        <dbReference type="Pfam" id="PF03632"/>
    </source>
</evidence>
<dbReference type="Gene3D" id="1.50.10.10">
    <property type="match status" value="1"/>
</dbReference>
<dbReference type="GO" id="GO:0004555">
    <property type="term" value="F:alpha,alpha-trehalase activity"/>
    <property type="evidence" value="ECO:0007669"/>
    <property type="project" value="UniProtKB-EC"/>
</dbReference>
<accession>A0A7S4LEI1</accession>
<dbReference type="SUPFAM" id="SSF74650">
    <property type="entry name" value="Galactose mutarotase-like"/>
    <property type="match status" value="1"/>
</dbReference>
<dbReference type="PANTHER" id="PTHR11051:SF8">
    <property type="entry name" value="PROTEIN-GLUCOSYLGALACTOSYLHYDROXYLYSINE GLUCOSIDASE"/>
    <property type="match status" value="1"/>
</dbReference>
<dbReference type="Pfam" id="PF03633">
    <property type="entry name" value="Glyco_hydro_65C"/>
    <property type="match status" value="1"/>
</dbReference>
<dbReference type="Gene3D" id="1.10.150.240">
    <property type="entry name" value="Putative phosphatase, domain 2"/>
    <property type="match status" value="1"/>
</dbReference>
<dbReference type="Gene3D" id="3.40.50.1000">
    <property type="entry name" value="HAD superfamily/HAD-like"/>
    <property type="match status" value="1"/>
</dbReference>
<evidence type="ECO:0000256" key="2">
    <source>
        <dbReference type="ARBA" id="ARBA00006768"/>
    </source>
</evidence>
<feature type="domain" description="Glycoside hydrolase family 65 N-terminal" evidence="6">
    <location>
        <begin position="1"/>
        <end position="193"/>
    </location>
</feature>
<dbReference type="SUPFAM" id="SSF48208">
    <property type="entry name" value="Six-hairpin glycosidases"/>
    <property type="match status" value="1"/>
</dbReference>
<dbReference type="InterPro" id="IPR008928">
    <property type="entry name" value="6-hairpin_glycosidase_sf"/>
</dbReference>
<dbReference type="InterPro" id="IPR037018">
    <property type="entry name" value="GH65_N"/>
</dbReference>
<name>A0A7S4LEI1_9EUGL</name>
<dbReference type="Gene3D" id="2.70.98.40">
    <property type="entry name" value="Glycoside hydrolase, family 65, N-terminal domain"/>
    <property type="match status" value="1"/>
</dbReference>
<dbReference type="InterPro" id="IPR005194">
    <property type="entry name" value="Glyco_hydro_65_C"/>
</dbReference>
<evidence type="ECO:0000259" key="5">
    <source>
        <dbReference type="Pfam" id="PF03633"/>
    </source>
</evidence>
<gene>
    <name evidence="7" type="ORF">EGYM00163_LOCUS35318</name>
</gene>
<dbReference type="GO" id="GO:0030246">
    <property type="term" value="F:carbohydrate binding"/>
    <property type="evidence" value="ECO:0007669"/>
    <property type="project" value="InterPro"/>
</dbReference>
<evidence type="ECO:0008006" key="8">
    <source>
        <dbReference type="Google" id="ProtNLM"/>
    </source>
</evidence>
<dbReference type="InterPro" id="IPR023198">
    <property type="entry name" value="PGP-like_dom2"/>
</dbReference>
<dbReference type="EMBL" id="HBJA01102544">
    <property type="protein sequence ID" value="CAE0824111.1"/>
    <property type="molecule type" value="Transcribed_RNA"/>
</dbReference>
<reference evidence="7" key="1">
    <citation type="submission" date="2021-01" db="EMBL/GenBank/DDBJ databases">
        <authorList>
            <person name="Corre E."/>
            <person name="Pelletier E."/>
            <person name="Niang G."/>
            <person name="Scheremetjew M."/>
            <person name="Finn R."/>
            <person name="Kale V."/>
            <person name="Holt S."/>
            <person name="Cochrane G."/>
            <person name="Meng A."/>
            <person name="Brown T."/>
            <person name="Cohen L."/>
        </authorList>
    </citation>
    <scope>NUCLEOTIDE SEQUENCE</scope>
    <source>
        <strain evidence="7">CCMP1594</strain>
    </source>
</reference>
<protein>
    <recommendedName>
        <fullName evidence="8">Glycoside hydrolase family 65 central catalytic domain-containing protein</fullName>
    </recommendedName>
</protein>
<comment type="similarity">
    <text evidence="2">Belongs to the glycosyl hydrolase 65 family.</text>
</comment>
<dbReference type="Pfam" id="PF03636">
    <property type="entry name" value="Glyco_hydro_65N"/>
    <property type="match status" value="1"/>
</dbReference>
<dbReference type="GO" id="GO:0005975">
    <property type="term" value="P:carbohydrate metabolic process"/>
    <property type="evidence" value="ECO:0007669"/>
    <property type="project" value="InterPro"/>
</dbReference>
<sequence length="985" mass="111429">MLNVTNSLPILLTIEGESFSMFQGTVLAYTRVLSFQSGQMSRSVMWRSAKGHEVQVNVVRMCSQKNKHLAVIRYSVNPLNFDGKIEISSGLDGNVSNMSAADDPRVGANISGQALQTIYSKQDQTFAALEQRTQASGFFLVCAMENSLEGANATVEEVEYTIHDQKKFVKFSFEGKKGETVVLTKYIAYVSSRDYEKDEIHRRARQVVTTAKEEGFAKAEEDQRSFYDAFWEHADVEIRGDAYLQQGMRFNLFHLVQSVGRDGLTNVGAKGLTGEGYNGHYFWDGEVYVMPFFLYTNPDMAKPLLLHRYHTLDAARRRARELNINKGCLFPWRTICGEECSSFFPAGTAQVHINADIAYCFKSYISATNDVDFVLNYGAEVLFETARAWIELGTWQAGSFQIHGVTGPDEYTAIVDNNFYTNIMAQMNLQYACELYKILFSEHPETLQKLKAKIGMLDGEELQWEKAWEKMYLPHDKTSNIHPQDDSFLKKKPWAFEDTPRTKYPLLMHFHPLVIYKHRVCKQADLILAHFLLGDKFTLKEKKADFDFYEPLTTHDSSLSTSIFSIVASEIGYHTKAYEYFMCTARMDIDDVNKNVAHGIHTACMGGAWLCLVAGFAGMRVYNKTLHFDPYLPMEWDSYLFHLSFKNARLKVEVLEKSVIYTLVEGQSLRFIHSGHTRVSLKSGKSVTLKLKDKFTDIATLEFDGVIFDMDLFTSNIDIHHQEAWMAVLNDFLELRGKRDAKDYAPITEEEYGLLKHTVSGADRHAGLKQFLRSRGLDVPMGCNTDPPTEESLSGLGNAKRAKFREIVSKVAVTPNPDDLNLLKDLREEGIQVACVSYSKNCRWLMEKAGLAHLFDSIIGGQKFSSLGLKGKPHADLYYRAAEEMGTQPRRCVAVVSDINGYGSEAFKHFKLVLGSSMPEVGEEADQAEPSRVINGFKGVTTDTIEEWVKEEHSRCGFRPRMMSRTGLHRESSSPRKSTPETSVA</sequence>
<dbReference type="AlphaFoldDB" id="A0A7S4LEI1"/>
<proteinExistence type="inferred from homology"/>